<proteinExistence type="predicted"/>
<protein>
    <submittedName>
        <fullName evidence="3">Uncharacterized protein</fullName>
    </submittedName>
</protein>
<dbReference type="PANTHER" id="PTHR36304:SF4">
    <property type="entry name" value="DUF4388 DOMAIN-CONTAINING PROTEIN"/>
    <property type="match status" value="1"/>
</dbReference>
<name>A0A485LWL1_9ZZZZ</name>
<dbReference type="PANTHER" id="PTHR36304">
    <property type="entry name" value="DOMAIN GTPASE-ACTIVATING PROTEIN, PUTATIVE-RELATED-RELATED"/>
    <property type="match status" value="1"/>
</dbReference>
<dbReference type="Pfam" id="PF26309">
    <property type="entry name" value="DUF8082"/>
    <property type="match status" value="1"/>
</dbReference>
<dbReference type="Pfam" id="PF14332">
    <property type="entry name" value="DUF4388"/>
    <property type="match status" value="1"/>
</dbReference>
<sequence>MNQDISGGLDTTRCPEIVKILSLGKRSGKLSLSNGSQSGSIFFRDGEVIHAQCGALQGAKAIYELAVWTSGEYRFSVDEMPDAVTVELSVDEILAEATNRIRQMDRVISLIPSSTIVYALDPEIKEKEIVLKSIQWKILAQIDGKKTIADIAQNTGLGVSDTMKVFYTLVKSGLLREAYPSEAESPVDMVELPETPFIKALKDDLTRAIGPVAPFIITETAREMNLDLLADDVEQKAALIETLSSKIPSETMSLKFLDSMTDWINTEDI</sequence>
<dbReference type="InterPro" id="IPR058395">
    <property type="entry name" value="DUF8082"/>
</dbReference>
<feature type="domain" description="DUF8082" evidence="2">
    <location>
        <begin position="197"/>
        <end position="264"/>
    </location>
</feature>
<reference evidence="3" key="1">
    <citation type="submission" date="2019-03" db="EMBL/GenBank/DDBJ databases">
        <authorList>
            <person name="Hao L."/>
        </authorList>
    </citation>
    <scope>NUCLEOTIDE SEQUENCE</scope>
</reference>
<evidence type="ECO:0000259" key="1">
    <source>
        <dbReference type="Pfam" id="PF14332"/>
    </source>
</evidence>
<gene>
    <name evidence="3" type="ORF">SCFA_1500005</name>
</gene>
<evidence type="ECO:0000259" key="2">
    <source>
        <dbReference type="Pfam" id="PF26309"/>
    </source>
</evidence>
<accession>A0A485LWL1</accession>
<organism evidence="3">
    <name type="scientific">anaerobic digester metagenome</name>
    <dbReference type="NCBI Taxonomy" id="1263854"/>
    <lineage>
        <taxon>unclassified sequences</taxon>
        <taxon>metagenomes</taxon>
        <taxon>ecological metagenomes</taxon>
    </lineage>
</organism>
<dbReference type="AlphaFoldDB" id="A0A485LWL1"/>
<feature type="domain" description="PatA-like N-terminal" evidence="1">
    <location>
        <begin position="6"/>
        <end position="103"/>
    </location>
</feature>
<dbReference type="EMBL" id="CAADRM010000058">
    <property type="protein sequence ID" value="VFU12910.1"/>
    <property type="molecule type" value="Genomic_DNA"/>
</dbReference>
<dbReference type="InterPro" id="IPR025497">
    <property type="entry name" value="PatA-like_N"/>
</dbReference>
<evidence type="ECO:0000313" key="3">
    <source>
        <dbReference type="EMBL" id="VFU12910.1"/>
    </source>
</evidence>